<feature type="transmembrane region" description="Helical" evidence="1">
    <location>
        <begin position="7"/>
        <end position="24"/>
    </location>
</feature>
<accession>A0ABT9VC86</accession>
<proteinExistence type="predicted"/>
<evidence type="ECO:0000313" key="3">
    <source>
        <dbReference type="Proteomes" id="UP001224359"/>
    </source>
</evidence>
<dbReference type="Proteomes" id="UP001224359">
    <property type="component" value="Unassembled WGS sequence"/>
</dbReference>
<keyword evidence="1" id="KW-1133">Transmembrane helix</keyword>
<dbReference type="InterPro" id="IPR020144">
    <property type="entry name" value="SpoVAB"/>
</dbReference>
<organism evidence="2 3">
    <name type="scientific">Alkalibacillus salilacus</name>
    <dbReference type="NCBI Taxonomy" id="284582"/>
    <lineage>
        <taxon>Bacteria</taxon>
        <taxon>Bacillati</taxon>
        <taxon>Bacillota</taxon>
        <taxon>Bacilli</taxon>
        <taxon>Bacillales</taxon>
        <taxon>Bacillaceae</taxon>
        <taxon>Alkalibacillus</taxon>
    </lineage>
</organism>
<feature type="transmembrane region" description="Helical" evidence="1">
    <location>
        <begin position="125"/>
        <end position="147"/>
    </location>
</feature>
<feature type="transmembrane region" description="Helical" evidence="1">
    <location>
        <begin position="30"/>
        <end position="48"/>
    </location>
</feature>
<reference evidence="2 3" key="1">
    <citation type="submission" date="2023-07" db="EMBL/GenBank/DDBJ databases">
        <title>Genomic Encyclopedia of Type Strains, Phase IV (KMG-IV): sequencing the most valuable type-strain genomes for metagenomic binning, comparative biology and taxonomic classification.</title>
        <authorList>
            <person name="Goeker M."/>
        </authorList>
    </citation>
    <scope>NUCLEOTIDE SEQUENCE [LARGE SCALE GENOMIC DNA]</scope>
    <source>
        <strain evidence="2 3">DSM 16460</strain>
    </source>
</reference>
<name>A0ABT9VC86_9BACI</name>
<dbReference type="Pfam" id="PF13782">
    <property type="entry name" value="SpoVAB"/>
    <property type="match status" value="1"/>
</dbReference>
<feature type="transmembrane region" description="Helical" evidence="1">
    <location>
        <begin position="60"/>
        <end position="77"/>
    </location>
</feature>
<feature type="transmembrane region" description="Helical" evidence="1">
    <location>
        <begin position="89"/>
        <end position="113"/>
    </location>
</feature>
<sequence>MSRSMKMSWIVMIISYLIEIIVGLSAGLAVGSGFVAFLTVLGVIPRLVQLSKAREFIRHFEWAVVLGAMVGIYLSFGEMEFVTHPIFEAYWGLLHGIFIGMLAAGLTEVLNVFPILARRMHVHDYIPYLLIALVLGKIVGSLFQWIIFTR</sequence>
<keyword evidence="1" id="KW-0472">Membrane</keyword>
<evidence type="ECO:0000256" key="1">
    <source>
        <dbReference type="SAM" id="Phobius"/>
    </source>
</evidence>
<dbReference type="EMBL" id="JAUSTQ010000002">
    <property type="protein sequence ID" value="MDQ0158534.1"/>
    <property type="molecule type" value="Genomic_DNA"/>
</dbReference>
<evidence type="ECO:0000313" key="2">
    <source>
        <dbReference type="EMBL" id="MDQ0158534.1"/>
    </source>
</evidence>
<keyword evidence="3" id="KW-1185">Reference proteome</keyword>
<gene>
    <name evidence="2" type="ORF">J2S77_000490</name>
</gene>
<keyword evidence="1" id="KW-0812">Transmembrane</keyword>
<protein>
    <submittedName>
        <fullName evidence="2">Stage V sporulation protein AB</fullName>
    </submittedName>
</protein>
<comment type="caution">
    <text evidence="2">The sequence shown here is derived from an EMBL/GenBank/DDBJ whole genome shotgun (WGS) entry which is preliminary data.</text>
</comment>